<dbReference type="SUPFAM" id="SSF103088">
    <property type="entry name" value="OmpA-like"/>
    <property type="match status" value="1"/>
</dbReference>
<keyword evidence="2 4" id="KW-0472">Membrane</keyword>
<dbReference type="InterPro" id="IPR050330">
    <property type="entry name" value="Bact_OuterMem_StrucFunc"/>
</dbReference>
<evidence type="ECO:0000256" key="3">
    <source>
        <dbReference type="ARBA" id="ARBA00023237"/>
    </source>
</evidence>
<feature type="domain" description="OmpA-like" evidence="7">
    <location>
        <begin position="89"/>
        <end position="213"/>
    </location>
</feature>
<evidence type="ECO:0000256" key="5">
    <source>
        <dbReference type="SAM" id="MobiDB-lite"/>
    </source>
</evidence>
<comment type="caution">
    <text evidence="8">The sequence shown here is derived from an EMBL/GenBank/DDBJ whole genome shotgun (WGS) entry which is preliminary data.</text>
</comment>
<evidence type="ECO:0000256" key="4">
    <source>
        <dbReference type="PROSITE-ProRule" id="PRU00473"/>
    </source>
</evidence>
<evidence type="ECO:0000313" key="8">
    <source>
        <dbReference type="EMBL" id="TDQ52126.1"/>
    </source>
</evidence>
<evidence type="ECO:0000256" key="2">
    <source>
        <dbReference type="ARBA" id="ARBA00023136"/>
    </source>
</evidence>
<evidence type="ECO:0000256" key="1">
    <source>
        <dbReference type="ARBA" id="ARBA00004442"/>
    </source>
</evidence>
<dbReference type="RefSeq" id="WP_133741776.1">
    <property type="nucleotide sequence ID" value="NZ_SNYN01000008.1"/>
</dbReference>
<reference evidence="8 9" key="1">
    <citation type="submission" date="2019-03" db="EMBL/GenBank/DDBJ databases">
        <title>Genomic Encyclopedia of Type Strains, Phase IV (KMG-IV): sequencing the most valuable type-strain genomes for metagenomic binning, comparative biology and taxonomic classification.</title>
        <authorList>
            <person name="Goeker M."/>
        </authorList>
    </citation>
    <scope>NUCLEOTIDE SEQUENCE [LARGE SCALE GENOMIC DNA]</scope>
    <source>
        <strain evidence="8 9">DSM 46770</strain>
    </source>
</reference>
<evidence type="ECO:0000256" key="6">
    <source>
        <dbReference type="SAM" id="SignalP"/>
    </source>
</evidence>
<dbReference type="GO" id="GO:0009279">
    <property type="term" value="C:cell outer membrane"/>
    <property type="evidence" value="ECO:0007669"/>
    <property type="project" value="UniProtKB-SubCell"/>
</dbReference>
<keyword evidence="6" id="KW-0732">Signal</keyword>
<organism evidence="8 9">
    <name type="scientific">Actinorugispora endophytica</name>
    <dbReference type="NCBI Taxonomy" id="1605990"/>
    <lineage>
        <taxon>Bacteria</taxon>
        <taxon>Bacillati</taxon>
        <taxon>Actinomycetota</taxon>
        <taxon>Actinomycetes</taxon>
        <taxon>Streptosporangiales</taxon>
        <taxon>Nocardiopsidaceae</taxon>
        <taxon>Actinorugispora</taxon>
    </lineage>
</organism>
<dbReference type="OrthoDB" id="5166631at2"/>
<proteinExistence type="predicted"/>
<feature type="region of interest" description="Disordered" evidence="5">
    <location>
        <begin position="170"/>
        <end position="215"/>
    </location>
</feature>
<dbReference type="InterPro" id="IPR006665">
    <property type="entry name" value="OmpA-like"/>
</dbReference>
<name>A0A4R6V0W5_9ACTN</name>
<feature type="signal peptide" evidence="6">
    <location>
        <begin position="1"/>
        <end position="34"/>
    </location>
</feature>
<dbReference type="PANTHER" id="PTHR30329">
    <property type="entry name" value="STATOR ELEMENT OF FLAGELLAR MOTOR COMPLEX"/>
    <property type="match status" value="1"/>
</dbReference>
<evidence type="ECO:0000313" key="9">
    <source>
        <dbReference type="Proteomes" id="UP000295281"/>
    </source>
</evidence>
<sequence length="215" mass="22695">MSRSAEPRGRARTLLGAVLLLGTASLVPAGSAAADETAQPLSEDFSDQQVASAPILDLELPVRDLAAPVRDLTFATANEDGSVTDSVDTEERTVTLAADVLFEFDEAALGPEAEDVLAEAAGILRSDAVGATVRIDGHTDARGSEEYNQTLSEERARTVETELDALLADVDVSFETEGHGSADPVEPNELDGEDNPDGRAANRRVEISFPPPEPR</sequence>
<dbReference type="CDD" id="cd07185">
    <property type="entry name" value="OmpA_C-like"/>
    <property type="match status" value="1"/>
</dbReference>
<dbReference type="Proteomes" id="UP000295281">
    <property type="component" value="Unassembled WGS sequence"/>
</dbReference>
<dbReference type="AlphaFoldDB" id="A0A4R6V0W5"/>
<dbReference type="PROSITE" id="PS51123">
    <property type="entry name" value="OMPA_2"/>
    <property type="match status" value="1"/>
</dbReference>
<dbReference type="Gene3D" id="3.30.1330.60">
    <property type="entry name" value="OmpA-like domain"/>
    <property type="match status" value="1"/>
</dbReference>
<dbReference type="EMBL" id="SNYN01000008">
    <property type="protein sequence ID" value="TDQ52126.1"/>
    <property type="molecule type" value="Genomic_DNA"/>
</dbReference>
<protein>
    <submittedName>
        <fullName evidence="8">Outer membrane protein OmpA-like peptidoglycan-associated protein</fullName>
    </submittedName>
</protein>
<dbReference type="PANTHER" id="PTHR30329:SF21">
    <property type="entry name" value="LIPOPROTEIN YIAD-RELATED"/>
    <property type="match status" value="1"/>
</dbReference>
<feature type="compositionally biased region" description="Acidic residues" evidence="5">
    <location>
        <begin position="186"/>
        <end position="195"/>
    </location>
</feature>
<keyword evidence="3" id="KW-0998">Cell outer membrane</keyword>
<keyword evidence="9" id="KW-1185">Reference proteome</keyword>
<dbReference type="PRINTS" id="PR01021">
    <property type="entry name" value="OMPADOMAIN"/>
</dbReference>
<evidence type="ECO:0000259" key="7">
    <source>
        <dbReference type="PROSITE" id="PS51123"/>
    </source>
</evidence>
<comment type="subcellular location">
    <subcellularLocation>
        <location evidence="1">Cell outer membrane</location>
    </subcellularLocation>
</comment>
<accession>A0A4R6V0W5</accession>
<dbReference type="InterPro" id="IPR036737">
    <property type="entry name" value="OmpA-like_sf"/>
</dbReference>
<dbReference type="Pfam" id="PF00691">
    <property type="entry name" value="OmpA"/>
    <property type="match status" value="1"/>
</dbReference>
<gene>
    <name evidence="8" type="ORF">EV190_108107</name>
</gene>
<dbReference type="InterPro" id="IPR006664">
    <property type="entry name" value="OMP_bac"/>
</dbReference>
<feature type="chain" id="PRO_5020991799" evidence="6">
    <location>
        <begin position="35"/>
        <end position="215"/>
    </location>
</feature>